<evidence type="ECO:0000313" key="15">
    <source>
        <dbReference type="Proteomes" id="UP001597110"/>
    </source>
</evidence>
<evidence type="ECO:0000256" key="3">
    <source>
        <dbReference type="ARBA" id="ARBA00022452"/>
    </source>
</evidence>
<sequence>MISSNSRALRRCQLTTAILSTLLISGMAFAQDNTSNSGAQQGQEENKDESGNLDRIVVTGSRIKRSEVEGPSPVTVISTEQLQREGFVTVADTLRTITQNAGSSQNELNSAGGFTPNGSPINLRGLGEGRTLLLINGRRAADYPFPYNGQSNFQNFGNIPTAAVERIEILSGGASAIYGSDAVAGVVNVVLKKNYEGDIFTLRAGTSTTGGGDYTDLQWVGGKTGDNWSLTYALEYFYDEPVYAYQRDFMDSRDDNPLPPAVVGNQPASGLLILRSGVPVGSQNRITPPAGTCDRFGGEYVDWTYRAVYPATHPLAGQSYVTGSTCGYFKDVGYQTINNGNKDLSGYLYGNWQFDNGMELWSSLMAYHSKSELSGGLEFFGGPHTDGVGTRTAAFFATNPTINGNVTVQRIFTPQEVGGVEATNQKFTEKSWDFAIGLRGNFGEKFDWDLTLGRAEYSASRTRPRLDGSEVTNFFLGPNLGTAAAPRYLINLDRWYRPITPEEYRAMSSILKYEADSYVTQGNFVVSGDLFELPAGPLGIAGVIEYTKQGYELKSPAGILPTNRTVYNLTGTNGGGDRDRYAIGAEVSIPIFSMLKANLAGRFDKYNDITNVDDAKTWAAGLEFRPIESLLLRANYSTSFKAPDMHYVYNEGSGGFSTALDTFRCLSTGGTPGTASCAGATYSYSMFATSKGEPTLEEETGKSLTYGLVWDITDNLSVQADYYVVKLEGAVANLSSTFILDAEAGCRTGLTRTRQPYPFAAGSAFCQEVISRVTREPAAGEPTDRVTGIRSGPVNQSQRRVDGIDASIRYRMDTDRFGDFAFSLEWSHVLGYELQTFATDPIDRNWRDDPGNFDFRSRMRGSVGWQKGDWAANVFMTRYGSLPNWQETARVAPYFLWNANVSKKITDKASVSFFVNNIFNNFHPDDSGFNTYPFFWRGYSPIGRTVSAQFSYKFN</sequence>
<comment type="caution">
    <text evidence="14">The sequence shown here is derived from an EMBL/GenBank/DDBJ whole genome shotgun (WGS) entry which is preliminary data.</text>
</comment>
<evidence type="ECO:0000259" key="12">
    <source>
        <dbReference type="Pfam" id="PF00593"/>
    </source>
</evidence>
<keyword evidence="15" id="KW-1185">Reference proteome</keyword>
<dbReference type="EMBL" id="JBHTIF010000003">
    <property type="protein sequence ID" value="MFD0726859.1"/>
    <property type="molecule type" value="Genomic_DNA"/>
</dbReference>
<feature type="domain" description="TonB-dependent receptor-like beta-barrel" evidence="12">
    <location>
        <begin position="385"/>
        <end position="918"/>
    </location>
</feature>
<feature type="chain" id="PRO_5045693393" evidence="11">
    <location>
        <begin position="31"/>
        <end position="955"/>
    </location>
</feature>
<evidence type="ECO:0000256" key="7">
    <source>
        <dbReference type="ARBA" id="ARBA00023237"/>
    </source>
</evidence>
<evidence type="ECO:0000256" key="8">
    <source>
        <dbReference type="PROSITE-ProRule" id="PRU01360"/>
    </source>
</evidence>
<dbReference type="PANTHER" id="PTHR47234">
    <property type="match status" value="1"/>
</dbReference>
<dbReference type="Gene3D" id="2.40.170.20">
    <property type="entry name" value="TonB-dependent receptor, beta-barrel domain"/>
    <property type="match status" value="1"/>
</dbReference>
<dbReference type="InterPro" id="IPR037066">
    <property type="entry name" value="Plug_dom_sf"/>
</dbReference>
<dbReference type="RefSeq" id="WP_386825084.1">
    <property type="nucleotide sequence ID" value="NZ_JBHTIF010000003.1"/>
</dbReference>
<evidence type="ECO:0000313" key="14">
    <source>
        <dbReference type="EMBL" id="MFD0726859.1"/>
    </source>
</evidence>
<dbReference type="SUPFAM" id="SSF56935">
    <property type="entry name" value="Porins"/>
    <property type="match status" value="1"/>
</dbReference>
<feature type="domain" description="TonB-dependent receptor plug" evidence="13">
    <location>
        <begin position="69"/>
        <end position="186"/>
    </location>
</feature>
<dbReference type="InterPro" id="IPR039426">
    <property type="entry name" value="TonB-dep_rcpt-like"/>
</dbReference>
<reference evidence="15" key="1">
    <citation type="journal article" date="2019" name="Int. J. Syst. Evol. Microbiol.">
        <title>The Global Catalogue of Microorganisms (GCM) 10K type strain sequencing project: providing services to taxonomists for standard genome sequencing and annotation.</title>
        <authorList>
            <consortium name="The Broad Institute Genomics Platform"/>
            <consortium name="The Broad Institute Genome Sequencing Center for Infectious Disease"/>
            <person name="Wu L."/>
            <person name="Ma J."/>
        </authorList>
    </citation>
    <scope>NUCLEOTIDE SEQUENCE [LARGE SCALE GENOMIC DNA]</scope>
    <source>
        <strain evidence="15">CCUG 55585</strain>
    </source>
</reference>
<name>A0ABW2YK28_9GAMM</name>
<evidence type="ECO:0000256" key="2">
    <source>
        <dbReference type="ARBA" id="ARBA00022448"/>
    </source>
</evidence>
<comment type="similarity">
    <text evidence="8 9">Belongs to the TonB-dependent receptor family.</text>
</comment>
<evidence type="ECO:0000256" key="4">
    <source>
        <dbReference type="ARBA" id="ARBA00022692"/>
    </source>
</evidence>
<dbReference type="PANTHER" id="PTHR47234:SF1">
    <property type="entry name" value="TONB-DEPENDENT RECEPTOR"/>
    <property type="match status" value="1"/>
</dbReference>
<protein>
    <submittedName>
        <fullName evidence="14">TonB-dependent receptor plug domain-containing protein</fullName>
    </submittedName>
</protein>
<evidence type="ECO:0000256" key="9">
    <source>
        <dbReference type="RuleBase" id="RU003357"/>
    </source>
</evidence>
<keyword evidence="5 9" id="KW-0798">TonB box</keyword>
<dbReference type="Pfam" id="PF07715">
    <property type="entry name" value="Plug"/>
    <property type="match status" value="1"/>
</dbReference>
<evidence type="ECO:0000256" key="1">
    <source>
        <dbReference type="ARBA" id="ARBA00004571"/>
    </source>
</evidence>
<evidence type="ECO:0000256" key="10">
    <source>
        <dbReference type="SAM" id="MobiDB-lite"/>
    </source>
</evidence>
<evidence type="ECO:0000256" key="6">
    <source>
        <dbReference type="ARBA" id="ARBA00023136"/>
    </source>
</evidence>
<keyword evidence="3 8" id="KW-1134">Transmembrane beta strand</keyword>
<proteinExistence type="inferred from homology"/>
<accession>A0ABW2YK28</accession>
<keyword evidence="6 8" id="KW-0472">Membrane</keyword>
<feature type="compositionally biased region" description="Polar residues" evidence="10">
    <location>
        <begin position="33"/>
        <end position="43"/>
    </location>
</feature>
<dbReference type="Gene3D" id="2.170.130.10">
    <property type="entry name" value="TonB-dependent receptor, plug domain"/>
    <property type="match status" value="1"/>
</dbReference>
<organism evidence="14 15">
    <name type="scientific">Lysobacter brunescens</name>
    <dbReference type="NCBI Taxonomy" id="262323"/>
    <lineage>
        <taxon>Bacteria</taxon>
        <taxon>Pseudomonadati</taxon>
        <taxon>Pseudomonadota</taxon>
        <taxon>Gammaproteobacteria</taxon>
        <taxon>Lysobacterales</taxon>
        <taxon>Lysobacteraceae</taxon>
        <taxon>Lysobacter</taxon>
    </lineage>
</organism>
<gene>
    <name evidence="14" type="ORF">ACFQ0E_14775</name>
</gene>
<keyword evidence="14" id="KW-0675">Receptor</keyword>
<evidence type="ECO:0000259" key="13">
    <source>
        <dbReference type="Pfam" id="PF07715"/>
    </source>
</evidence>
<dbReference type="InterPro" id="IPR012910">
    <property type="entry name" value="Plug_dom"/>
</dbReference>
<keyword evidence="7 8" id="KW-0998">Cell outer membrane</keyword>
<dbReference type="Pfam" id="PF00593">
    <property type="entry name" value="TonB_dep_Rec_b-barrel"/>
    <property type="match status" value="1"/>
</dbReference>
<feature type="signal peptide" evidence="11">
    <location>
        <begin position="1"/>
        <end position="30"/>
    </location>
</feature>
<evidence type="ECO:0000256" key="11">
    <source>
        <dbReference type="SAM" id="SignalP"/>
    </source>
</evidence>
<keyword evidence="4 8" id="KW-0812">Transmembrane</keyword>
<dbReference type="InterPro" id="IPR000531">
    <property type="entry name" value="Beta-barrel_TonB"/>
</dbReference>
<feature type="region of interest" description="Disordered" evidence="10">
    <location>
        <begin position="777"/>
        <end position="796"/>
    </location>
</feature>
<dbReference type="PROSITE" id="PS52016">
    <property type="entry name" value="TONB_DEPENDENT_REC_3"/>
    <property type="match status" value="1"/>
</dbReference>
<dbReference type="InterPro" id="IPR036942">
    <property type="entry name" value="Beta-barrel_TonB_sf"/>
</dbReference>
<keyword evidence="2 8" id="KW-0813">Transport</keyword>
<dbReference type="Proteomes" id="UP001597110">
    <property type="component" value="Unassembled WGS sequence"/>
</dbReference>
<feature type="region of interest" description="Disordered" evidence="10">
    <location>
        <begin position="33"/>
        <end position="53"/>
    </location>
</feature>
<keyword evidence="11" id="KW-0732">Signal</keyword>
<comment type="subcellular location">
    <subcellularLocation>
        <location evidence="1 8">Cell outer membrane</location>
        <topology evidence="1 8">Multi-pass membrane protein</topology>
    </subcellularLocation>
</comment>
<evidence type="ECO:0000256" key="5">
    <source>
        <dbReference type="ARBA" id="ARBA00023077"/>
    </source>
</evidence>